<keyword evidence="8" id="KW-0539">Nucleus</keyword>
<keyword evidence="4" id="KW-0862">Zinc</keyword>
<comment type="caution">
    <text evidence="13">The sequence shown here is derived from an EMBL/GenBank/DDBJ whole genome shotgun (WGS) entry which is preliminary data.</text>
</comment>
<dbReference type="Proteomes" id="UP000677228">
    <property type="component" value="Unassembled WGS sequence"/>
</dbReference>
<protein>
    <submittedName>
        <fullName evidence="13">Uncharacterized protein</fullName>
    </submittedName>
</protein>
<dbReference type="GO" id="GO:0046983">
    <property type="term" value="F:protein dimerization activity"/>
    <property type="evidence" value="ECO:0007669"/>
    <property type="project" value="InterPro"/>
</dbReference>
<dbReference type="InterPro" id="IPR008906">
    <property type="entry name" value="HATC_C_dom"/>
</dbReference>
<evidence type="ECO:0000256" key="1">
    <source>
        <dbReference type="ARBA" id="ARBA00004123"/>
    </source>
</evidence>
<feature type="domain" description="BED-type" evidence="10">
    <location>
        <begin position="98"/>
        <end position="142"/>
    </location>
</feature>
<dbReference type="InterPro" id="IPR052035">
    <property type="entry name" value="ZnF_BED_domain_contain"/>
</dbReference>
<keyword evidence="5" id="KW-0805">Transcription regulation</keyword>
<dbReference type="GO" id="GO:0005634">
    <property type="term" value="C:nucleus"/>
    <property type="evidence" value="ECO:0007669"/>
    <property type="project" value="UniProtKB-SubCell"/>
</dbReference>
<evidence type="ECO:0000256" key="9">
    <source>
        <dbReference type="SAM" id="MobiDB-lite"/>
    </source>
</evidence>
<gene>
    <name evidence="12" type="ORF">OVA965_LOCUS5827</name>
    <name evidence="13" type="ORF">TMI583_LOCUS5824</name>
</gene>
<evidence type="ECO:0000259" key="11">
    <source>
        <dbReference type="Pfam" id="PF05699"/>
    </source>
</evidence>
<sequence>MADGSVTLARDCGATSALYPYVFKAIFRYLDFWSDRLGLFASNSTPCAEAALCHQHVKKTKYDKNDKTSVLPKRGTTASQKVDISSDEDNVATQFGSSLVWQYATRCIDRNYAICNLCSNDKRISTNHGSTSTLRQHLISKHGKNELMIPIDKKKDKSLPFSLEKKRQLDDYLIKSVASDARTFNDFGKSGIKKFLEAALPGYVPPSRHTITRRLKRLHVLHRKKLFDDLKHVDYISITTDFWANRQNQSFLVITGHYFKSDDINLKSTVLNFSKFNERHTSHQISRILKRKLRELNISHKVIVITCDGANNMVRAIGDLDLYAKRLWCVAHRLHLTITNAFGLWITKKSGDAKNSTDDMADYDDEKRDDASSLTTEDMDVDDDSNIDESETTMKNPSSDDDESIDVYDDEMVDNWIDDNNDSSAHTVPDQEMIYNIINKCRGLISMIKRSTILTAYCNTERKKCHIKRNLCNDVRTRWNSTFCLVDSFLTLHKVIERLFSSKYHLTIKPEQITKLTGLELTSDDWTMLSKLHFVLQPFFHATKAMSTRRYPSIGFTYYLLMRLKNFLQSETRKKHSIVKRLKQLLLTKFLYYFETDHEQLNLLKMHSYLDPAGFSVLSDKDKRSIEQDMKTMVADDISRTTRSTPRSSLSDSTVATTPTLVNKSKRSAMDAFHESIGDYIHEGNVSDISQRATIIDEVRNYRQTVTKFNLKHKPDELSATVFWGKYNHCFPLLGKLAKKLLSTPATSVPSESAFSLSAFLGRKE</sequence>
<dbReference type="Pfam" id="PF02892">
    <property type="entry name" value="zf-BED"/>
    <property type="match status" value="1"/>
</dbReference>
<keyword evidence="7" id="KW-0804">Transcription</keyword>
<organism evidence="13 14">
    <name type="scientific">Didymodactylos carnosus</name>
    <dbReference type="NCBI Taxonomy" id="1234261"/>
    <lineage>
        <taxon>Eukaryota</taxon>
        <taxon>Metazoa</taxon>
        <taxon>Spiralia</taxon>
        <taxon>Gnathifera</taxon>
        <taxon>Rotifera</taxon>
        <taxon>Eurotatoria</taxon>
        <taxon>Bdelloidea</taxon>
        <taxon>Philodinida</taxon>
        <taxon>Philodinidae</taxon>
        <taxon>Didymodactylos</taxon>
    </lineage>
</organism>
<dbReference type="SMART" id="SM00614">
    <property type="entry name" value="ZnF_BED"/>
    <property type="match status" value="1"/>
</dbReference>
<evidence type="ECO:0000313" key="12">
    <source>
        <dbReference type="EMBL" id="CAF0824637.1"/>
    </source>
</evidence>
<feature type="region of interest" description="Disordered" evidence="9">
    <location>
        <begin position="352"/>
        <end position="405"/>
    </location>
</feature>
<evidence type="ECO:0000259" key="10">
    <source>
        <dbReference type="Pfam" id="PF02892"/>
    </source>
</evidence>
<keyword evidence="3" id="KW-0863">Zinc-finger</keyword>
<feature type="compositionally biased region" description="Acidic residues" evidence="9">
    <location>
        <begin position="377"/>
        <end position="391"/>
    </location>
</feature>
<feature type="non-terminal residue" evidence="13">
    <location>
        <position position="1"/>
    </location>
</feature>
<evidence type="ECO:0000256" key="6">
    <source>
        <dbReference type="ARBA" id="ARBA00023125"/>
    </source>
</evidence>
<accession>A0A8S2H6U8</accession>
<dbReference type="PANTHER" id="PTHR46481">
    <property type="entry name" value="ZINC FINGER BED DOMAIN-CONTAINING PROTEIN 4"/>
    <property type="match status" value="1"/>
</dbReference>
<dbReference type="PANTHER" id="PTHR46481:SF10">
    <property type="entry name" value="ZINC FINGER BED DOMAIN-CONTAINING PROTEIN 39"/>
    <property type="match status" value="1"/>
</dbReference>
<evidence type="ECO:0000256" key="7">
    <source>
        <dbReference type="ARBA" id="ARBA00023163"/>
    </source>
</evidence>
<reference evidence="13" key="1">
    <citation type="submission" date="2021-02" db="EMBL/GenBank/DDBJ databases">
        <authorList>
            <person name="Nowell W R."/>
        </authorList>
    </citation>
    <scope>NUCLEOTIDE SEQUENCE</scope>
</reference>
<evidence type="ECO:0000256" key="3">
    <source>
        <dbReference type="ARBA" id="ARBA00022771"/>
    </source>
</evidence>
<dbReference type="InterPro" id="IPR003656">
    <property type="entry name" value="Znf_BED"/>
</dbReference>
<dbReference type="SUPFAM" id="SSF53098">
    <property type="entry name" value="Ribonuclease H-like"/>
    <property type="match status" value="1"/>
</dbReference>
<evidence type="ECO:0000256" key="4">
    <source>
        <dbReference type="ARBA" id="ARBA00022833"/>
    </source>
</evidence>
<dbReference type="Pfam" id="PF05699">
    <property type="entry name" value="Dimer_Tnp_hAT"/>
    <property type="match status" value="1"/>
</dbReference>
<evidence type="ECO:0000256" key="8">
    <source>
        <dbReference type="ARBA" id="ARBA00023242"/>
    </source>
</evidence>
<comment type="subcellular location">
    <subcellularLocation>
        <location evidence="1">Nucleus</location>
    </subcellularLocation>
</comment>
<keyword evidence="2" id="KW-0479">Metal-binding</keyword>
<dbReference type="EMBL" id="CAJNOK010001683">
    <property type="protein sequence ID" value="CAF0824637.1"/>
    <property type="molecule type" value="Genomic_DNA"/>
</dbReference>
<feature type="domain" description="HAT C-terminal dimerisation" evidence="11">
    <location>
        <begin position="708"/>
        <end position="757"/>
    </location>
</feature>
<dbReference type="GO" id="GO:0008270">
    <property type="term" value="F:zinc ion binding"/>
    <property type="evidence" value="ECO:0007669"/>
    <property type="project" value="UniProtKB-KW"/>
</dbReference>
<dbReference type="Proteomes" id="UP000682733">
    <property type="component" value="Unassembled WGS sequence"/>
</dbReference>
<evidence type="ECO:0000313" key="13">
    <source>
        <dbReference type="EMBL" id="CAF3609016.1"/>
    </source>
</evidence>
<evidence type="ECO:0000313" key="14">
    <source>
        <dbReference type="Proteomes" id="UP000682733"/>
    </source>
</evidence>
<dbReference type="EMBL" id="CAJOBA010001683">
    <property type="protein sequence ID" value="CAF3609016.1"/>
    <property type="molecule type" value="Genomic_DNA"/>
</dbReference>
<dbReference type="InterPro" id="IPR012337">
    <property type="entry name" value="RNaseH-like_sf"/>
</dbReference>
<proteinExistence type="predicted"/>
<evidence type="ECO:0000256" key="2">
    <source>
        <dbReference type="ARBA" id="ARBA00022723"/>
    </source>
</evidence>
<keyword evidence="6" id="KW-0238">DNA-binding</keyword>
<dbReference type="AlphaFoldDB" id="A0A8S2H6U8"/>
<name>A0A8S2H6U8_9BILA</name>
<evidence type="ECO:0000256" key="5">
    <source>
        <dbReference type="ARBA" id="ARBA00023015"/>
    </source>
</evidence>
<dbReference type="GO" id="GO:0003677">
    <property type="term" value="F:DNA binding"/>
    <property type="evidence" value="ECO:0007669"/>
    <property type="project" value="UniProtKB-KW"/>
</dbReference>